<dbReference type="EMBL" id="JAUSWO010000001">
    <property type="protein sequence ID" value="MDQ0514241.1"/>
    <property type="molecule type" value="Genomic_DNA"/>
</dbReference>
<gene>
    <name evidence="4" type="ORF">J2Z62_000679</name>
</gene>
<dbReference type="CDD" id="cd01399">
    <property type="entry name" value="GlcN6P_deaminase"/>
    <property type="match status" value="1"/>
</dbReference>
<dbReference type="PANTHER" id="PTHR42892">
    <property type="entry name" value="GLUCOSAMINE-6-PHOSPHATE DEAMINASE-LIKE PROTEIN BT_0258-RELATED"/>
    <property type="match status" value="1"/>
</dbReference>
<proteinExistence type="predicted"/>
<dbReference type="Pfam" id="PF01182">
    <property type="entry name" value="Glucosamine_iso"/>
    <property type="match status" value="1"/>
</dbReference>
<organism evidence="4 5">
    <name type="scientific">Mycoplasmoides fastidiosum</name>
    <dbReference type="NCBI Taxonomy" id="92758"/>
    <lineage>
        <taxon>Bacteria</taxon>
        <taxon>Bacillati</taxon>
        <taxon>Mycoplasmatota</taxon>
        <taxon>Mycoplasmoidales</taxon>
        <taxon>Mycoplasmoidaceae</taxon>
        <taxon>Mycoplasmoides</taxon>
    </lineage>
</organism>
<evidence type="ECO:0000259" key="3">
    <source>
        <dbReference type="Pfam" id="PF01182"/>
    </source>
</evidence>
<protein>
    <recommendedName>
        <fullName evidence="2">Glucosamine-6-phosphate deaminase</fullName>
        <ecNumber evidence="2">3.5.99.6</ecNumber>
    </recommendedName>
</protein>
<keyword evidence="1" id="KW-0119">Carbohydrate metabolism</keyword>
<sequence length="234" mass="26418">MHFKTKIYSNPKDASFYVAEQILKQINQKPDTVLGLATGSTPEQTYAELVKFYQAKKISFSQVTTFNLDEYYQLDPNNEQSYHTFMNHHLFSKIDIRNGNTHFPNEKQNYDHLIKKTGGIDLQILGIGTNGHIGFNEPGTNPDSWTRIVNLTPNTIKDNSRYFDSIDLVPKKAISMGLASIMKAKKIILIAFGSHKKAIMQKLLQQTTFDPELPASILTSHPDVEIVMDEAAAL</sequence>
<evidence type="ECO:0000313" key="4">
    <source>
        <dbReference type="EMBL" id="MDQ0514241.1"/>
    </source>
</evidence>
<dbReference type="RefSeq" id="WP_256547070.1">
    <property type="nucleotide sequence ID" value="NZ_CP101809.1"/>
</dbReference>
<comment type="caution">
    <text evidence="4">The sequence shown here is derived from an EMBL/GenBank/DDBJ whole genome shotgun (WGS) entry which is preliminary data.</text>
</comment>
<dbReference type="NCBIfam" id="TIGR00502">
    <property type="entry name" value="nagB"/>
    <property type="match status" value="1"/>
</dbReference>
<evidence type="ECO:0000256" key="2">
    <source>
        <dbReference type="NCBIfam" id="TIGR00502"/>
    </source>
</evidence>
<reference evidence="4" key="1">
    <citation type="submission" date="2023-07" db="EMBL/GenBank/DDBJ databases">
        <title>Genomic Encyclopedia of Type Strains, Phase IV (KMG-IV): sequencing the most valuable type-strain genomes for metagenomic binning, comparative biology and taxonomic classification.</title>
        <authorList>
            <person name="Goeker M."/>
        </authorList>
    </citation>
    <scope>NUCLEOTIDE SEQUENCE [LARGE SCALE GENOMIC DNA]</scope>
    <source>
        <strain evidence="4">DSM 21204</strain>
    </source>
</reference>
<keyword evidence="4" id="KW-0378">Hydrolase</keyword>
<accession>A0ABU0LZW1</accession>
<dbReference type="InterPro" id="IPR037171">
    <property type="entry name" value="NagB/RpiA_transferase-like"/>
</dbReference>
<dbReference type="EC" id="3.5.99.6" evidence="2"/>
<dbReference type="Gene3D" id="3.40.50.1360">
    <property type="match status" value="1"/>
</dbReference>
<keyword evidence="5" id="KW-1185">Reference proteome</keyword>
<dbReference type="InterPro" id="IPR006148">
    <property type="entry name" value="Glc/Gal-6P_isomerase"/>
</dbReference>
<dbReference type="Proteomes" id="UP001240643">
    <property type="component" value="Unassembled WGS sequence"/>
</dbReference>
<dbReference type="SUPFAM" id="SSF100950">
    <property type="entry name" value="NagB/RpiA/CoA transferase-like"/>
    <property type="match status" value="1"/>
</dbReference>
<dbReference type="InterPro" id="IPR004547">
    <property type="entry name" value="Glucosamine6P_isomerase"/>
</dbReference>
<dbReference type="GO" id="GO:0004342">
    <property type="term" value="F:glucosamine-6-phosphate deaminase activity"/>
    <property type="evidence" value="ECO:0007669"/>
    <property type="project" value="UniProtKB-EC"/>
</dbReference>
<name>A0ABU0LZW1_9BACT</name>
<evidence type="ECO:0000256" key="1">
    <source>
        <dbReference type="ARBA" id="ARBA00023277"/>
    </source>
</evidence>
<dbReference type="PANTHER" id="PTHR42892:SF1">
    <property type="entry name" value="GLUCOSAMINE-6-PHOSPHATE ISOMERASE"/>
    <property type="match status" value="1"/>
</dbReference>
<feature type="domain" description="Glucosamine/galactosamine-6-phosphate isomerase" evidence="3">
    <location>
        <begin position="16"/>
        <end position="219"/>
    </location>
</feature>
<dbReference type="InterPro" id="IPR052960">
    <property type="entry name" value="GlcN6P_deaminase-like"/>
</dbReference>
<dbReference type="PROSITE" id="PS01161">
    <property type="entry name" value="GLC_GALNAC_ISOMERASE"/>
    <property type="match status" value="1"/>
</dbReference>
<evidence type="ECO:0000313" key="5">
    <source>
        <dbReference type="Proteomes" id="UP001240643"/>
    </source>
</evidence>
<dbReference type="InterPro" id="IPR018321">
    <property type="entry name" value="Glucosamine6P_isomerase_CS"/>
</dbReference>